<protein>
    <recommendedName>
        <fullName evidence="2">AAA+ ATPase domain-containing protein</fullName>
    </recommendedName>
</protein>
<dbReference type="EMBL" id="BARV01017373">
    <property type="protein sequence ID" value="GAI22594.1"/>
    <property type="molecule type" value="Genomic_DNA"/>
</dbReference>
<sequence>MDISGLLKLMVDKGASDLHLRVPSPPVLRIDGQLIPLPDLPSVATKDVEMVFEHITTPEQRSTFLKELDLDFAYSVPGLARFRVSVMRQRGTISIAFRMVTFKVFTIDELGLPQICKGLILEPRGLILITGPTGSGRSTTMAALIDYLNENVERNVIIIEDPIEYLHSNKKCIIAQRDLGDDAKAFDIALAQSLRHDPDVIVVSEMWDLATISTAIRAAEAGHLVMATLHTVDAAQTIDHLIDIFPFEQQPQIRLQLSRVITAILSQTLLP</sequence>
<dbReference type="Pfam" id="PF00437">
    <property type="entry name" value="T2SSE"/>
    <property type="match status" value="1"/>
</dbReference>
<dbReference type="Gene3D" id="3.30.450.90">
    <property type="match status" value="1"/>
</dbReference>
<dbReference type="NCBIfam" id="TIGR01420">
    <property type="entry name" value="pilT_fam"/>
    <property type="match status" value="1"/>
</dbReference>
<dbReference type="InterPro" id="IPR050921">
    <property type="entry name" value="T4SS_GSP_E_ATPase"/>
</dbReference>
<dbReference type="SUPFAM" id="SSF52540">
    <property type="entry name" value="P-loop containing nucleoside triphosphate hydrolases"/>
    <property type="match status" value="1"/>
</dbReference>
<dbReference type="GO" id="GO:0016887">
    <property type="term" value="F:ATP hydrolysis activity"/>
    <property type="evidence" value="ECO:0007669"/>
    <property type="project" value="InterPro"/>
</dbReference>
<organism evidence="3">
    <name type="scientific">marine sediment metagenome</name>
    <dbReference type="NCBI Taxonomy" id="412755"/>
    <lineage>
        <taxon>unclassified sequences</taxon>
        <taxon>metagenomes</taxon>
        <taxon>ecological metagenomes</taxon>
    </lineage>
</organism>
<dbReference type="InterPro" id="IPR006321">
    <property type="entry name" value="PilT/PilU"/>
</dbReference>
<comment type="similarity">
    <text evidence="1">Belongs to the GSP E family.</text>
</comment>
<comment type="caution">
    <text evidence="3">The sequence shown here is derived from an EMBL/GenBank/DDBJ whole genome shotgun (WGS) entry which is preliminary data.</text>
</comment>
<dbReference type="InterPro" id="IPR027417">
    <property type="entry name" value="P-loop_NTPase"/>
</dbReference>
<gene>
    <name evidence="3" type="ORF">S06H3_29626</name>
</gene>
<feature type="domain" description="AAA+ ATPase" evidence="2">
    <location>
        <begin position="123"/>
        <end position="248"/>
    </location>
</feature>
<dbReference type="SMART" id="SM00382">
    <property type="entry name" value="AAA"/>
    <property type="match status" value="1"/>
</dbReference>
<proteinExistence type="inferred from homology"/>
<evidence type="ECO:0000313" key="3">
    <source>
        <dbReference type="EMBL" id="GAI22594.1"/>
    </source>
</evidence>
<accession>X1NVA8</accession>
<dbReference type="Gene3D" id="3.40.50.300">
    <property type="entry name" value="P-loop containing nucleotide triphosphate hydrolases"/>
    <property type="match status" value="1"/>
</dbReference>
<dbReference type="AlphaFoldDB" id="X1NVA8"/>
<evidence type="ECO:0000256" key="1">
    <source>
        <dbReference type="ARBA" id="ARBA00006611"/>
    </source>
</evidence>
<evidence type="ECO:0000259" key="2">
    <source>
        <dbReference type="SMART" id="SM00382"/>
    </source>
</evidence>
<name>X1NVA8_9ZZZZ</name>
<feature type="non-terminal residue" evidence="3">
    <location>
        <position position="271"/>
    </location>
</feature>
<dbReference type="PANTHER" id="PTHR30486:SF16">
    <property type="entry name" value="TWITCHING MOTILITY PROTEIN PILT"/>
    <property type="match status" value="1"/>
</dbReference>
<dbReference type="InterPro" id="IPR003593">
    <property type="entry name" value="AAA+_ATPase"/>
</dbReference>
<dbReference type="InterPro" id="IPR001482">
    <property type="entry name" value="T2SS/T4SS_dom"/>
</dbReference>
<dbReference type="GO" id="GO:0005524">
    <property type="term" value="F:ATP binding"/>
    <property type="evidence" value="ECO:0007669"/>
    <property type="project" value="InterPro"/>
</dbReference>
<reference evidence="3" key="1">
    <citation type="journal article" date="2014" name="Front. Microbiol.">
        <title>High frequency of phylogenetically diverse reductive dehalogenase-homologous genes in deep subseafloor sedimentary metagenomes.</title>
        <authorList>
            <person name="Kawai M."/>
            <person name="Futagami T."/>
            <person name="Toyoda A."/>
            <person name="Takaki Y."/>
            <person name="Nishi S."/>
            <person name="Hori S."/>
            <person name="Arai W."/>
            <person name="Tsubouchi T."/>
            <person name="Morono Y."/>
            <person name="Uchiyama I."/>
            <person name="Ito T."/>
            <person name="Fujiyama A."/>
            <person name="Inagaki F."/>
            <person name="Takami H."/>
        </authorList>
    </citation>
    <scope>NUCLEOTIDE SEQUENCE</scope>
    <source>
        <strain evidence="3">Expedition CK06-06</strain>
    </source>
</reference>
<dbReference type="PANTHER" id="PTHR30486">
    <property type="entry name" value="TWITCHING MOTILITY PROTEIN PILT"/>
    <property type="match status" value="1"/>
</dbReference>